<dbReference type="Pfam" id="PF00903">
    <property type="entry name" value="Glyoxalase"/>
    <property type="match status" value="1"/>
</dbReference>
<protein>
    <submittedName>
        <fullName evidence="2">PhnB protein</fullName>
    </submittedName>
</protein>
<organism evidence="2 3">
    <name type="scientific">Roseimicrobium gellanilyticum</name>
    <dbReference type="NCBI Taxonomy" id="748857"/>
    <lineage>
        <taxon>Bacteria</taxon>
        <taxon>Pseudomonadati</taxon>
        <taxon>Verrucomicrobiota</taxon>
        <taxon>Verrucomicrobiia</taxon>
        <taxon>Verrucomicrobiales</taxon>
        <taxon>Verrucomicrobiaceae</taxon>
        <taxon>Roseimicrobium</taxon>
    </lineage>
</organism>
<dbReference type="OrthoDB" id="9795306at2"/>
<proteinExistence type="predicted"/>
<reference evidence="2 3" key="1">
    <citation type="submission" date="2018-06" db="EMBL/GenBank/DDBJ databases">
        <title>Genomic Encyclopedia of Type Strains, Phase IV (KMG-IV): sequencing the most valuable type-strain genomes for metagenomic binning, comparative biology and taxonomic classification.</title>
        <authorList>
            <person name="Goeker M."/>
        </authorList>
    </citation>
    <scope>NUCLEOTIDE SEQUENCE [LARGE SCALE GENOMIC DNA]</scope>
    <source>
        <strain evidence="2 3">DSM 25532</strain>
    </source>
</reference>
<dbReference type="AlphaFoldDB" id="A0A366HP23"/>
<feature type="domain" description="VOC" evidence="1">
    <location>
        <begin position="11"/>
        <end position="136"/>
    </location>
</feature>
<evidence type="ECO:0000313" key="2">
    <source>
        <dbReference type="EMBL" id="RBP44261.1"/>
    </source>
</evidence>
<dbReference type="Gene3D" id="3.30.720.110">
    <property type="match status" value="1"/>
</dbReference>
<dbReference type="InterPro" id="IPR037523">
    <property type="entry name" value="VOC_core"/>
</dbReference>
<dbReference type="Gene3D" id="3.30.720.120">
    <property type="match status" value="1"/>
</dbReference>
<dbReference type="InterPro" id="IPR004360">
    <property type="entry name" value="Glyas_Fos-R_dOase_dom"/>
</dbReference>
<gene>
    <name evidence="2" type="ORF">DES53_10480</name>
</gene>
<dbReference type="PANTHER" id="PTHR34109:SF1">
    <property type="entry name" value="VOC DOMAIN-CONTAINING PROTEIN"/>
    <property type="match status" value="1"/>
</dbReference>
<name>A0A366HP23_9BACT</name>
<dbReference type="CDD" id="cd07246">
    <property type="entry name" value="VOC_like"/>
    <property type="match status" value="1"/>
</dbReference>
<comment type="caution">
    <text evidence="2">The sequence shown here is derived from an EMBL/GenBank/DDBJ whole genome shotgun (WGS) entry which is preliminary data.</text>
</comment>
<dbReference type="SUPFAM" id="SSF54593">
    <property type="entry name" value="Glyoxalase/Bleomycin resistance protein/Dihydroxybiphenyl dioxygenase"/>
    <property type="match status" value="1"/>
</dbReference>
<keyword evidence="3" id="KW-1185">Reference proteome</keyword>
<dbReference type="PROSITE" id="PS51819">
    <property type="entry name" value="VOC"/>
    <property type="match status" value="1"/>
</dbReference>
<evidence type="ECO:0000313" key="3">
    <source>
        <dbReference type="Proteomes" id="UP000253426"/>
    </source>
</evidence>
<sequence length="173" mass="19034">MSAPVKKKPDEYHSVTPSLVVRNAAAALDFYKKAFDAKEVYRLGTPDGKIVHAEIQIGDSRVMMSDEFPEWQSFAPQSIGGTPATLLIYVDDVDAAYQQALDAGASKMSEPADQFWGDRMAGLYDPYGHRWSLATHIENVSPAEISRRAEKFFGADIKDLCAGTRDAARDSES</sequence>
<accession>A0A366HP23</accession>
<evidence type="ECO:0000259" key="1">
    <source>
        <dbReference type="PROSITE" id="PS51819"/>
    </source>
</evidence>
<dbReference type="RefSeq" id="WP_113958685.1">
    <property type="nucleotide sequence ID" value="NZ_QNRR01000004.1"/>
</dbReference>
<dbReference type="PANTHER" id="PTHR34109">
    <property type="entry name" value="BNAUNNG04460D PROTEIN-RELATED"/>
    <property type="match status" value="1"/>
</dbReference>
<dbReference type="Proteomes" id="UP000253426">
    <property type="component" value="Unassembled WGS sequence"/>
</dbReference>
<dbReference type="EMBL" id="QNRR01000004">
    <property type="protein sequence ID" value="RBP44261.1"/>
    <property type="molecule type" value="Genomic_DNA"/>
</dbReference>
<dbReference type="InterPro" id="IPR029068">
    <property type="entry name" value="Glyas_Bleomycin-R_OHBP_Dase"/>
</dbReference>